<feature type="domain" description="Nitroreductase" evidence="3">
    <location>
        <begin position="37"/>
        <end position="91"/>
    </location>
</feature>
<name>A0A2R5ET19_9BACL</name>
<dbReference type="PANTHER" id="PTHR43673:SF10">
    <property type="entry name" value="NADH DEHYDROGENASE_NAD(P)H NITROREDUCTASE XCC3605-RELATED"/>
    <property type="match status" value="1"/>
</dbReference>
<dbReference type="SUPFAM" id="SSF55469">
    <property type="entry name" value="FMN-dependent nitroreductase-like"/>
    <property type="match status" value="1"/>
</dbReference>
<dbReference type="Proteomes" id="UP000245202">
    <property type="component" value="Unassembled WGS sequence"/>
</dbReference>
<comment type="similarity">
    <text evidence="1">Belongs to the nitroreductase family.</text>
</comment>
<keyword evidence="5" id="KW-1185">Reference proteome</keyword>
<accession>A0A2R5ET19</accession>
<feature type="domain" description="Nitroreductase" evidence="3">
    <location>
        <begin position="94"/>
        <end position="178"/>
    </location>
</feature>
<comment type="caution">
    <text evidence="4">The sequence shown here is derived from an EMBL/GenBank/DDBJ whole genome shotgun (WGS) entry which is preliminary data.</text>
</comment>
<dbReference type="AlphaFoldDB" id="A0A2R5ET19"/>
<protein>
    <recommendedName>
        <fullName evidence="3">Nitroreductase domain-containing protein</fullName>
    </recommendedName>
</protein>
<dbReference type="InterPro" id="IPR029479">
    <property type="entry name" value="Nitroreductase"/>
</dbReference>
<gene>
    <name evidence="4" type="ORF">PAT3040_04503</name>
</gene>
<evidence type="ECO:0000313" key="4">
    <source>
        <dbReference type="EMBL" id="GBG09832.1"/>
    </source>
</evidence>
<dbReference type="PANTHER" id="PTHR43673">
    <property type="entry name" value="NAD(P)H NITROREDUCTASE YDGI-RELATED"/>
    <property type="match status" value="1"/>
</dbReference>
<sequence>MSISANQLEGYVSLSELDYNAEVAEARRPDHPVHPLILNRWSPRSYEDRSVSDEVLFTVLEAARWAPSSGNVQPWRFYVARTAEEHAAFDKFLKPRNRQWATKAPVLLLLASVKVRDNGDPNGAHAFDAGAAWATLAFQARLLGLSTRAIGGFDHDIARETLQTSDDLALHAVIALGYKGEAGSLDDAFREQEKPNGRRPLADSILPVKTDGLID</sequence>
<evidence type="ECO:0000259" key="3">
    <source>
        <dbReference type="Pfam" id="PF00881"/>
    </source>
</evidence>
<dbReference type="EMBL" id="BDQX01000281">
    <property type="protein sequence ID" value="GBG09832.1"/>
    <property type="molecule type" value="Genomic_DNA"/>
</dbReference>
<dbReference type="RefSeq" id="WP_108994469.1">
    <property type="nucleotide sequence ID" value="NZ_BDQX01000281.1"/>
</dbReference>
<proteinExistence type="inferred from homology"/>
<organism evidence="4 5">
    <name type="scientific">Paenibacillus agaridevorans</name>
    <dbReference type="NCBI Taxonomy" id="171404"/>
    <lineage>
        <taxon>Bacteria</taxon>
        <taxon>Bacillati</taxon>
        <taxon>Bacillota</taxon>
        <taxon>Bacilli</taxon>
        <taxon>Bacillales</taxon>
        <taxon>Paenibacillaceae</taxon>
        <taxon>Paenibacillus</taxon>
    </lineage>
</organism>
<dbReference type="Gene3D" id="3.40.109.10">
    <property type="entry name" value="NADH Oxidase"/>
    <property type="match status" value="1"/>
</dbReference>
<evidence type="ECO:0000256" key="2">
    <source>
        <dbReference type="ARBA" id="ARBA00023002"/>
    </source>
</evidence>
<dbReference type="CDD" id="cd02138">
    <property type="entry name" value="TdsD-like"/>
    <property type="match status" value="1"/>
</dbReference>
<evidence type="ECO:0000256" key="1">
    <source>
        <dbReference type="ARBA" id="ARBA00007118"/>
    </source>
</evidence>
<dbReference type="InterPro" id="IPR000415">
    <property type="entry name" value="Nitroreductase-like"/>
</dbReference>
<keyword evidence="2" id="KW-0560">Oxidoreductase</keyword>
<evidence type="ECO:0000313" key="5">
    <source>
        <dbReference type="Proteomes" id="UP000245202"/>
    </source>
</evidence>
<dbReference type="GO" id="GO:0016491">
    <property type="term" value="F:oxidoreductase activity"/>
    <property type="evidence" value="ECO:0007669"/>
    <property type="project" value="UniProtKB-KW"/>
</dbReference>
<dbReference type="Pfam" id="PF00881">
    <property type="entry name" value="Nitroreductase"/>
    <property type="match status" value="2"/>
</dbReference>
<reference evidence="4 5" key="1">
    <citation type="submission" date="2017-08" db="EMBL/GenBank/DDBJ databases">
        <title>Substantial Increase in Enzyme Production by Combined Drug-Resistance Mutations in Paenibacillus agaridevorans.</title>
        <authorList>
            <person name="Tanaka Y."/>
            <person name="Funane K."/>
            <person name="Hosaka T."/>
            <person name="Shiwa Y."/>
            <person name="Fujita N."/>
            <person name="Miyazaki T."/>
            <person name="Yoshikawa H."/>
            <person name="Murakami K."/>
            <person name="Kasahara K."/>
            <person name="Inaoka T."/>
            <person name="Hiraga Y."/>
            <person name="Ochi K."/>
        </authorList>
    </citation>
    <scope>NUCLEOTIDE SEQUENCE [LARGE SCALE GENOMIC DNA]</scope>
    <source>
        <strain evidence="4 5">T-3040</strain>
    </source>
</reference>